<protein>
    <submittedName>
        <fullName evidence="3">Class F sortase</fullName>
    </submittedName>
</protein>
<dbReference type="SUPFAM" id="SSF63817">
    <property type="entry name" value="Sortase"/>
    <property type="match status" value="1"/>
</dbReference>
<keyword evidence="1" id="KW-0378">Hydrolase</keyword>
<dbReference type="Pfam" id="PF04203">
    <property type="entry name" value="Sortase"/>
    <property type="match status" value="1"/>
</dbReference>
<dbReference type="Gene3D" id="2.40.260.10">
    <property type="entry name" value="Sortase"/>
    <property type="match status" value="1"/>
</dbReference>
<keyword evidence="2" id="KW-1133">Transmembrane helix</keyword>
<dbReference type="AlphaFoldDB" id="A0A5D4ILU6"/>
<comment type="caution">
    <text evidence="3">The sequence shown here is derived from an EMBL/GenBank/DDBJ whole genome shotgun (WGS) entry which is preliminary data.</text>
</comment>
<name>A0A5D4ILU6_9ACTN</name>
<dbReference type="RefSeq" id="WP_148904167.1">
    <property type="nucleotide sequence ID" value="NZ_VSZQ01000185.1"/>
</dbReference>
<keyword evidence="2" id="KW-0812">Transmembrane</keyword>
<gene>
    <name evidence="3" type="ORF">FY004_27760</name>
</gene>
<dbReference type="Proteomes" id="UP000323242">
    <property type="component" value="Unassembled WGS sequence"/>
</dbReference>
<dbReference type="GO" id="GO:0016787">
    <property type="term" value="F:hydrolase activity"/>
    <property type="evidence" value="ECO:0007669"/>
    <property type="project" value="UniProtKB-KW"/>
</dbReference>
<accession>A0A5D4ILU6</accession>
<dbReference type="CDD" id="cd05829">
    <property type="entry name" value="Sortase_F"/>
    <property type="match status" value="1"/>
</dbReference>
<keyword evidence="2" id="KW-0472">Membrane</keyword>
<dbReference type="InterPro" id="IPR023365">
    <property type="entry name" value="Sortase_dom-sf"/>
</dbReference>
<dbReference type="InterPro" id="IPR042001">
    <property type="entry name" value="Sortase_F"/>
</dbReference>
<evidence type="ECO:0000313" key="3">
    <source>
        <dbReference type="EMBL" id="TYR53089.1"/>
    </source>
</evidence>
<evidence type="ECO:0000256" key="2">
    <source>
        <dbReference type="SAM" id="Phobius"/>
    </source>
</evidence>
<proteinExistence type="predicted"/>
<dbReference type="EMBL" id="VSZQ01000185">
    <property type="protein sequence ID" value="TYR53089.1"/>
    <property type="molecule type" value="Genomic_DNA"/>
</dbReference>
<organism evidence="3 4">
    <name type="scientific">Streptomyces parvus</name>
    <dbReference type="NCBI Taxonomy" id="66428"/>
    <lineage>
        <taxon>Bacteria</taxon>
        <taxon>Bacillati</taxon>
        <taxon>Actinomycetota</taxon>
        <taxon>Actinomycetes</taxon>
        <taxon>Kitasatosporales</taxon>
        <taxon>Streptomycetaceae</taxon>
        <taxon>Streptomyces</taxon>
    </lineage>
</organism>
<reference evidence="3 4" key="1">
    <citation type="submission" date="2019-08" db="EMBL/GenBank/DDBJ databases">
        <title>Draft genome for granaticin producer strain Streptomyces parvus C05.</title>
        <authorList>
            <person name="Gonzalez-Pimentel J.L."/>
        </authorList>
    </citation>
    <scope>NUCLEOTIDE SEQUENCE [LARGE SCALE GENOMIC DNA]</scope>
    <source>
        <strain evidence="3 4">C05</strain>
    </source>
</reference>
<evidence type="ECO:0000256" key="1">
    <source>
        <dbReference type="ARBA" id="ARBA00022801"/>
    </source>
</evidence>
<keyword evidence="4" id="KW-1185">Reference proteome</keyword>
<feature type="transmembrane region" description="Helical" evidence="2">
    <location>
        <begin position="12"/>
        <end position="30"/>
    </location>
</feature>
<sequence>MGAPDRPAGNGRLLTGVTWAVLLLGLWLWGKEAGGGLGGLSGPTTGDVAAVGRPFGASLPPAHDPLDGAAPERVEVPSVGIEAPVVARGLDGDGAIDPPPYGMPRTAGWYGDGTRPGAKGTALFVGHVDTDTKPAVFYGLSAVKPGARIEVTRTDGSVAEFTVDDVQLVTRERFDARKAYGPREDGRAELRLITCGGTYDHKTRSYTANVVVSAYLTGARGVPDTAEDGGERARAVAHSRG</sequence>
<dbReference type="NCBIfam" id="NF033748">
    <property type="entry name" value="class_F_sortase"/>
    <property type="match status" value="1"/>
</dbReference>
<dbReference type="InterPro" id="IPR005754">
    <property type="entry name" value="Sortase"/>
</dbReference>
<evidence type="ECO:0000313" key="4">
    <source>
        <dbReference type="Proteomes" id="UP000323242"/>
    </source>
</evidence>